<dbReference type="AlphaFoldDB" id="S7KMD2"/>
<evidence type="ECO:0000256" key="1">
    <source>
        <dbReference type="SAM" id="Phobius"/>
    </source>
</evidence>
<dbReference type="Proteomes" id="UP000016200">
    <property type="component" value="Unassembled WGS sequence"/>
</dbReference>
<name>S7KMD2_9CHLA</name>
<dbReference type="InterPro" id="IPR010792">
    <property type="entry name" value="DUF1389"/>
</dbReference>
<gene>
    <name evidence="2" type="ORF">CP10139811_0047</name>
</gene>
<feature type="transmembrane region" description="Helical" evidence="1">
    <location>
        <begin position="31"/>
        <end position="48"/>
    </location>
</feature>
<keyword evidence="1" id="KW-0472">Membrane</keyword>
<protein>
    <submittedName>
        <fullName evidence="2">Uncharacterized protein</fullName>
    </submittedName>
</protein>
<keyword evidence="1" id="KW-0812">Transmembrane</keyword>
<dbReference type="Pfam" id="PF07146">
    <property type="entry name" value="DUF1389"/>
    <property type="match status" value="1"/>
</dbReference>
<dbReference type="EMBL" id="ATNB01000024">
    <property type="protein sequence ID" value="EPP35610.1"/>
    <property type="molecule type" value="Genomic_DNA"/>
</dbReference>
<comment type="caution">
    <text evidence="2">The sequence shown here is derived from an EMBL/GenBank/DDBJ whole genome shotgun (WGS) entry which is preliminary data.</text>
</comment>
<proteinExistence type="predicted"/>
<accession>S7KMD2</accession>
<dbReference type="HOGENOM" id="CLU_036378_0_0_0"/>
<dbReference type="PATRIC" id="fig|1238237.3.peg.54"/>
<organism evidence="2 3">
    <name type="scientific">Chlamydia ibidis</name>
    <dbReference type="NCBI Taxonomy" id="1405396"/>
    <lineage>
        <taxon>Bacteria</taxon>
        <taxon>Pseudomonadati</taxon>
        <taxon>Chlamydiota</taxon>
        <taxon>Chlamydiia</taxon>
        <taxon>Chlamydiales</taxon>
        <taxon>Chlamydiaceae</taxon>
        <taxon>Chlamydia/Chlamydophila group</taxon>
        <taxon>Chlamydia</taxon>
    </lineage>
</organism>
<evidence type="ECO:0000313" key="3">
    <source>
        <dbReference type="Proteomes" id="UP000016200"/>
    </source>
</evidence>
<keyword evidence="1" id="KW-1133">Transmembrane helix</keyword>
<sequence length="409" mass="47064">MVISMIFLMGVIALLGGICSASIETGVLIASIGAVLSVISFSIARLAIEKSKEKKLLIPEKFSNILQVHYPEVFSEVIKNNKVTIKEVREILSYVDSIKNHGNISEIHNSSLRKKFRDPLLLLDRVRSYNNAQPYVHIDNVILQNCPLYWLSKFISLGRQDSLTSHGIVPTPKTMLLYWTSTLGLPIRCNRDYFVRETIFNTTIYEVVKKLTYEQFNILENFVHRNAWNDCKVNNIINSLLGDGDQVDLNNQTLNDLQSKVTSMKNYKNILLLTILHGFSWNQLQMIKALDVDKWDFWCWLDRSADYRGGVQIFGRYFLNHFMNEDSPHYNPGVSLTTYEELLLITRQSREQKTDNLRGVRDVCVHLQKKIDTSMPVESNYAYTSLLESSSFPRYVVDLNTGARSYLLK</sequence>
<evidence type="ECO:0000313" key="2">
    <source>
        <dbReference type="EMBL" id="EPP35610.1"/>
    </source>
</evidence>
<reference evidence="2 3" key="1">
    <citation type="submission" date="2013-04" db="EMBL/GenBank/DDBJ databases">
        <title>Genome sequence of Chlamydia psittaci 10-1398/11.</title>
        <authorList>
            <person name="Huot-Creasy H."/>
            <person name="McCracken C.L."/>
            <person name="Humphries M."/>
            <person name="Sachse K."/>
            <person name="Laroucau K."/>
            <person name="Bavoil P."/>
            <person name="Myers G.S."/>
        </authorList>
    </citation>
    <scope>NUCLEOTIDE SEQUENCE [LARGE SCALE GENOMIC DNA]</scope>
    <source>
        <strain evidence="2 3">10_1398_11</strain>
    </source>
</reference>